<keyword evidence="2" id="KW-1185">Reference proteome</keyword>
<sequence length="128" mass="14757">MAVSGVKRARITSDVQAPLVHIVALHTGLANESWTHYYSSGQSGMDNLVEQAGIALAVQVFGRAYQSKYRERRNETRVLSRKMRKKMKELRYHIKELIERLKMNWHCINSLKEAKLEREESSNIGLTN</sequence>
<organism evidence="1 2">
    <name type="scientific">Ricinus communis</name>
    <name type="common">Castor bean</name>
    <dbReference type="NCBI Taxonomy" id="3988"/>
    <lineage>
        <taxon>Eukaryota</taxon>
        <taxon>Viridiplantae</taxon>
        <taxon>Streptophyta</taxon>
        <taxon>Embryophyta</taxon>
        <taxon>Tracheophyta</taxon>
        <taxon>Spermatophyta</taxon>
        <taxon>Magnoliopsida</taxon>
        <taxon>eudicotyledons</taxon>
        <taxon>Gunneridae</taxon>
        <taxon>Pentapetalae</taxon>
        <taxon>rosids</taxon>
        <taxon>fabids</taxon>
        <taxon>Malpighiales</taxon>
        <taxon>Euphorbiaceae</taxon>
        <taxon>Acalyphoideae</taxon>
        <taxon>Acalypheae</taxon>
        <taxon>Ricinus</taxon>
    </lineage>
</organism>
<evidence type="ECO:0000313" key="1">
    <source>
        <dbReference type="EMBL" id="EEF31377.1"/>
    </source>
</evidence>
<dbReference type="InParanoid" id="B9SYE8"/>
<dbReference type="AlphaFoldDB" id="B9SYE8"/>
<evidence type="ECO:0000313" key="2">
    <source>
        <dbReference type="Proteomes" id="UP000008311"/>
    </source>
</evidence>
<dbReference type="EMBL" id="EQ974248">
    <property type="protein sequence ID" value="EEF31377.1"/>
    <property type="molecule type" value="Genomic_DNA"/>
</dbReference>
<name>B9SYE8_RICCO</name>
<accession>B9SYE8</accession>
<dbReference type="Proteomes" id="UP000008311">
    <property type="component" value="Unassembled WGS sequence"/>
</dbReference>
<proteinExistence type="predicted"/>
<gene>
    <name evidence="1" type="ORF">RCOM_0060340</name>
</gene>
<protein>
    <submittedName>
        <fullName evidence="1">Uncharacterized protein</fullName>
    </submittedName>
</protein>
<reference evidence="2" key="1">
    <citation type="journal article" date="2010" name="Nat. Biotechnol.">
        <title>Draft genome sequence of the oilseed species Ricinus communis.</title>
        <authorList>
            <person name="Chan A.P."/>
            <person name="Crabtree J."/>
            <person name="Zhao Q."/>
            <person name="Lorenzi H."/>
            <person name="Orvis J."/>
            <person name="Puiu D."/>
            <person name="Melake-Berhan A."/>
            <person name="Jones K.M."/>
            <person name="Redman J."/>
            <person name="Chen G."/>
            <person name="Cahoon E.B."/>
            <person name="Gedil M."/>
            <person name="Stanke M."/>
            <person name="Haas B.J."/>
            <person name="Wortman J.R."/>
            <person name="Fraser-Liggett C.M."/>
            <person name="Ravel J."/>
            <person name="Rabinowicz P.D."/>
        </authorList>
    </citation>
    <scope>NUCLEOTIDE SEQUENCE [LARGE SCALE GENOMIC DNA]</scope>
    <source>
        <strain evidence="2">cv. Hale</strain>
    </source>
</reference>